<sequence length="472" mass="53569">MPPQARRELYIFCDHPVAGVNWRTTRLVDEVPDVRVCGVCGIIPKRIVKLPCSHFLCDCCYAFTSERGSRQCPVDRKPFKEAECGSVNFPPKKAKRLKAYCWNETAGCNFVGVMEDLLHHYENDCAFHSVLCEPRGHTLLHKYAVMHYLSGCSTSVPSAGSEHSASQSATVTSGDSNASEERENALSRNVFQDGQLSALQNQMTELTKLVRKQEASLNEVISEQRLSARNLRDAMIDIISTTITACMPQQQNPGNFADDDAKSSALSLRSEKAVILRKLEHFANVTLSTLEELRQYMLQIKSRAVIARCEPMLPCRDRFRHFTRVPTMYPQSGAEIPSVSYYLTLQNADEIIFSEQQYQTFAEVTTWHMRDTYFVVTVRTSVDDGAEVLALEIEFNDLREGSQWLPAARSVTVLHPYGWSWVLREAVDTPCSCKRSLDKLHHAHRTFVTDINYLRKGFCRDGMMKFQIELIT</sequence>
<accession>A0A9D4PJ85</accession>
<keyword evidence="1" id="KW-0479">Metal-binding</keyword>
<evidence type="ECO:0000313" key="8">
    <source>
        <dbReference type="Proteomes" id="UP000821837"/>
    </source>
</evidence>
<feature type="region of interest" description="Disordered" evidence="5">
    <location>
        <begin position="160"/>
        <end position="185"/>
    </location>
</feature>
<feature type="compositionally biased region" description="Polar residues" evidence="5">
    <location>
        <begin position="160"/>
        <end position="177"/>
    </location>
</feature>
<organism evidence="7 8">
    <name type="scientific">Rhipicephalus sanguineus</name>
    <name type="common">Brown dog tick</name>
    <name type="synonym">Ixodes sanguineus</name>
    <dbReference type="NCBI Taxonomy" id="34632"/>
    <lineage>
        <taxon>Eukaryota</taxon>
        <taxon>Metazoa</taxon>
        <taxon>Ecdysozoa</taxon>
        <taxon>Arthropoda</taxon>
        <taxon>Chelicerata</taxon>
        <taxon>Arachnida</taxon>
        <taxon>Acari</taxon>
        <taxon>Parasitiformes</taxon>
        <taxon>Ixodida</taxon>
        <taxon>Ixodoidea</taxon>
        <taxon>Ixodidae</taxon>
        <taxon>Rhipicephalinae</taxon>
        <taxon>Rhipicephalus</taxon>
        <taxon>Rhipicephalus</taxon>
    </lineage>
</organism>
<dbReference type="InterPro" id="IPR013083">
    <property type="entry name" value="Znf_RING/FYVE/PHD"/>
</dbReference>
<dbReference type="GO" id="GO:0009898">
    <property type="term" value="C:cytoplasmic side of plasma membrane"/>
    <property type="evidence" value="ECO:0007669"/>
    <property type="project" value="TreeGrafter"/>
</dbReference>
<dbReference type="GO" id="GO:0043122">
    <property type="term" value="P:regulation of canonical NF-kappaB signal transduction"/>
    <property type="evidence" value="ECO:0007669"/>
    <property type="project" value="TreeGrafter"/>
</dbReference>
<dbReference type="AlphaFoldDB" id="A0A9D4PJ85"/>
<dbReference type="Proteomes" id="UP000821837">
    <property type="component" value="Unassembled WGS sequence"/>
</dbReference>
<evidence type="ECO:0000256" key="2">
    <source>
        <dbReference type="ARBA" id="ARBA00022771"/>
    </source>
</evidence>
<reference evidence="7" key="2">
    <citation type="submission" date="2021-09" db="EMBL/GenBank/DDBJ databases">
        <authorList>
            <person name="Jia N."/>
            <person name="Wang J."/>
            <person name="Shi W."/>
            <person name="Du L."/>
            <person name="Sun Y."/>
            <person name="Zhan W."/>
            <person name="Jiang J."/>
            <person name="Wang Q."/>
            <person name="Zhang B."/>
            <person name="Ji P."/>
            <person name="Sakyi L.B."/>
            <person name="Cui X."/>
            <person name="Yuan T."/>
            <person name="Jiang B."/>
            <person name="Yang W."/>
            <person name="Lam T.T.-Y."/>
            <person name="Chang Q."/>
            <person name="Ding S."/>
            <person name="Wang X."/>
            <person name="Zhu J."/>
            <person name="Ruan X."/>
            <person name="Zhao L."/>
            <person name="Wei J."/>
            <person name="Que T."/>
            <person name="Du C."/>
            <person name="Cheng J."/>
            <person name="Dai P."/>
            <person name="Han X."/>
            <person name="Huang E."/>
            <person name="Gao Y."/>
            <person name="Liu J."/>
            <person name="Shao H."/>
            <person name="Ye R."/>
            <person name="Li L."/>
            <person name="Wei W."/>
            <person name="Wang X."/>
            <person name="Wang C."/>
            <person name="Huo Q."/>
            <person name="Li W."/>
            <person name="Guo W."/>
            <person name="Chen H."/>
            <person name="Chen S."/>
            <person name="Zhou L."/>
            <person name="Zhou L."/>
            <person name="Ni X."/>
            <person name="Tian J."/>
            <person name="Zhou Y."/>
            <person name="Sheng Y."/>
            <person name="Liu T."/>
            <person name="Pan Y."/>
            <person name="Xia L."/>
            <person name="Li J."/>
            <person name="Zhao F."/>
            <person name="Cao W."/>
        </authorList>
    </citation>
    <scope>NUCLEOTIDE SEQUENCE</scope>
    <source>
        <strain evidence="7">Rsan-2018</strain>
        <tissue evidence="7">Larvae</tissue>
    </source>
</reference>
<evidence type="ECO:0000256" key="5">
    <source>
        <dbReference type="SAM" id="MobiDB-lite"/>
    </source>
</evidence>
<comment type="caution">
    <text evidence="7">The sequence shown here is derived from an EMBL/GenBank/DDBJ whole genome shotgun (WGS) entry which is preliminary data.</text>
</comment>
<proteinExistence type="predicted"/>
<evidence type="ECO:0000259" key="6">
    <source>
        <dbReference type="PROSITE" id="PS50089"/>
    </source>
</evidence>
<dbReference type="PANTHER" id="PTHR10131">
    <property type="entry name" value="TNF RECEPTOR ASSOCIATED FACTOR"/>
    <property type="match status" value="1"/>
</dbReference>
<keyword evidence="8" id="KW-1185">Reference proteome</keyword>
<dbReference type="OrthoDB" id="6510721at2759"/>
<dbReference type="PANTHER" id="PTHR10131:SF138">
    <property type="entry name" value="RE66324P"/>
    <property type="match status" value="1"/>
</dbReference>
<dbReference type="Gene3D" id="3.30.40.10">
    <property type="entry name" value="Zinc/RING finger domain, C3HC4 (zinc finger)"/>
    <property type="match status" value="1"/>
</dbReference>
<dbReference type="SUPFAM" id="SSF57850">
    <property type="entry name" value="RING/U-box"/>
    <property type="match status" value="1"/>
</dbReference>
<gene>
    <name evidence="7" type="ORF">HPB52_011254</name>
</gene>
<evidence type="ECO:0000313" key="7">
    <source>
        <dbReference type="EMBL" id="KAH7943743.1"/>
    </source>
</evidence>
<name>A0A9D4PJ85_RHISA</name>
<protein>
    <recommendedName>
        <fullName evidence="6">RING-type domain-containing protein</fullName>
    </recommendedName>
</protein>
<dbReference type="PROSITE" id="PS50089">
    <property type="entry name" value="ZF_RING_2"/>
    <property type="match status" value="1"/>
</dbReference>
<evidence type="ECO:0000256" key="1">
    <source>
        <dbReference type="ARBA" id="ARBA00022723"/>
    </source>
</evidence>
<dbReference type="InterPro" id="IPR001841">
    <property type="entry name" value="Znf_RING"/>
</dbReference>
<dbReference type="GO" id="GO:0008270">
    <property type="term" value="F:zinc ion binding"/>
    <property type="evidence" value="ECO:0007669"/>
    <property type="project" value="UniProtKB-KW"/>
</dbReference>
<keyword evidence="2 4" id="KW-0863">Zinc-finger</keyword>
<dbReference type="VEuPathDB" id="VectorBase:RSAN_049035"/>
<evidence type="ECO:0000256" key="4">
    <source>
        <dbReference type="PROSITE-ProRule" id="PRU00175"/>
    </source>
</evidence>
<keyword evidence="3" id="KW-0862">Zinc</keyword>
<reference evidence="7" key="1">
    <citation type="journal article" date="2020" name="Cell">
        <title>Large-Scale Comparative Analyses of Tick Genomes Elucidate Their Genetic Diversity and Vector Capacities.</title>
        <authorList>
            <consortium name="Tick Genome and Microbiome Consortium (TIGMIC)"/>
            <person name="Jia N."/>
            <person name="Wang J."/>
            <person name="Shi W."/>
            <person name="Du L."/>
            <person name="Sun Y."/>
            <person name="Zhan W."/>
            <person name="Jiang J.F."/>
            <person name="Wang Q."/>
            <person name="Zhang B."/>
            <person name="Ji P."/>
            <person name="Bell-Sakyi L."/>
            <person name="Cui X.M."/>
            <person name="Yuan T.T."/>
            <person name="Jiang B.G."/>
            <person name="Yang W.F."/>
            <person name="Lam T.T."/>
            <person name="Chang Q.C."/>
            <person name="Ding S.J."/>
            <person name="Wang X.J."/>
            <person name="Zhu J.G."/>
            <person name="Ruan X.D."/>
            <person name="Zhao L."/>
            <person name="Wei J.T."/>
            <person name="Ye R.Z."/>
            <person name="Que T.C."/>
            <person name="Du C.H."/>
            <person name="Zhou Y.H."/>
            <person name="Cheng J.X."/>
            <person name="Dai P.F."/>
            <person name="Guo W.B."/>
            <person name="Han X.H."/>
            <person name="Huang E.J."/>
            <person name="Li L.F."/>
            <person name="Wei W."/>
            <person name="Gao Y.C."/>
            <person name="Liu J.Z."/>
            <person name="Shao H.Z."/>
            <person name="Wang X."/>
            <person name="Wang C.C."/>
            <person name="Yang T.C."/>
            <person name="Huo Q.B."/>
            <person name="Li W."/>
            <person name="Chen H.Y."/>
            <person name="Chen S.E."/>
            <person name="Zhou L.G."/>
            <person name="Ni X.B."/>
            <person name="Tian J.H."/>
            <person name="Sheng Y."/>
            <person name="Liu T."/>
            <person name="Pan Y.S."/>
            <person name="Xia L.Y."/>
            <person name="Li J."/>
            <person name="Zhao F."/>
            <person name="Cao W.C."/>
        </authorList>
    </citation>
    <scope>NUCLEOTIDE SEQUENCE</scope>
    <source>
        <strain evidence="7">Rsan-2018</strain>
    </source>
</reference>
<evidence type="ECO:0000256" key="3">
    <source>
        <dbReference type="ARBA" id="ARBA00022833"/>
    </source>
</evidence>
<feature type="domain" description="RING-type" evidence="6">
    <location>
        <begin position="37"/>
        <end position="76"/>
    </location>
</feature>
<dbReference type="EMBL" id="JABSTV010001253">
    <property type="protein sequence ID" value="KAH7943743.1"/>
    <property type="molecule type" value="Genomic_DNA"/>
</dbReference>
<dbReference type="PROSITE" id="PS00518">
    <property type="entry name" value="ZF_RING_1"/>
    <property type="match status" value="1"/>
</dbReference>
<dbReference type="InterPro" id="IPR017907">
    <property type="entry name" value="Znf_RING_CS"/>
</dbReference>
<dbReference type="GO" id="GO:0005164">
    <property type="term" value="F:tumor necrosis factor receptor binding"/>
    <property type="evidence" value="ECO:0007669"/>
    <property type="project" value="TreeGrafter"/>
</dbReference>